<dbReference type="Gene3D" id="2.60.40.10">
    <property type="entry name" value="Immunoglobulins"/>
    <property type="match status" value="2"/>
</dbReference>
<comment type="caution">
    <text evidence="6">The sequence shown here is derived from an EMBL/GenBank/DDBJ whole genome shotgun (WGS) entry which is preliminary data.</text>
</comment>
<gene>
    <name evidence="6" type="ORF">FSCOSCO3_A015274</name>
</gene>
<proteinExistence type="predicted"/>
<evidence type="ECO:0000256" key="4">
    <source>
        <dbReference type="SAM" id="SignalP"/>
    </source>
</evidence>
<dbReference type="EMBL" id="CAWUFR010001950">
    <property type="protein sequence ID" value="CAK6984564.1"/>
    <property type="molecule type" value="Genomic_DNA"/>
</dbReference>
<organism evidence="6 7">
    <name type="scientific">Scomber scombrus</name>
    <name type="common">Atlantic mackerel</name>
    <name type="synonym">Scomber vernalis</name>
    <dbReference type="NCBI Taxonomy" id="13677"/>
    <lineage>
        <taxon>Eukaryota</taxon>
        <taxon>Metazoa</taxon>
        <taxon>Chordata</taxon>
        <taxon>Craniata</taxon>
        <taxon>Vertebrata</taxon>
        <taxon>Euteleostomi</taxon>
        <taxon>Actinopterygii</taxon>
        <taxon>Neopterygii</taxon>
        <taxon>Teleostei</taxon>
        <taxon>Neoteleostei</taxon>
        <taxon>Acanthomorphata</taxon>
        <taxon>Pelagiaria</taxon>
        <taxon>Scombriformes</taxon>
        <taxon>Scombridae</taxon>
        <taxon>Scomber</taxon>
    </lineage>
</organism>
<dbReference type="GO" id="GO:0050852">
    <property type="term" value="P:T cell receptor signaling pathway"/>
    <property type="evidence" value="ECO:0007669"/>
    <property type="project" value="TreeGrafter"/>
</dbReference>
<name>A0AAV1QLV6_SCOSC</name>
<dbReference type="Proteomes" id="UP001314229">
    <property type="component" value="Unassembled WGS sequence"/>
</dbReference>
<dbReference type="SMART" id="SM00409">
    <property type="entry name" value="IG"/>
    <property type="match status" value="2"/>
</dbReference>
<dbReference type="PANTHER" id="PTHR24100:SF151">
    <property type="entry name" value="ICOS LIGAND"/>
    <property type="match status" value="1"/>
</dbReference>
<evidence type="ECO:0000256" key="1">
    <source>
        <dbReference type="ARBA" id="ARBA00004370"/>
    </source>
</evidence>
<dbReference type="Pfam" id="PF22705">
    <property type="entry name" value="C2-set_3"/>
    <property type="match status" value="1"/>
</dbReference>
<dbReference type="InterPro" id="IPR053896">
    <property type="entry name" value="BTN3A2-like_Ig-C"/>
</dbReference>
<dbReference type="PROSITE" id="PS50835">
    <property type="entry name" value="IG_LIKE"/>
    <property type="match status" value="2"/>
</dbReference>
<keyword evidence="4" id="KW-0732">Signal</keyword>
<keyword evidence="7" id="KW-1185">Reference proteome</keyword>
<comment type="subcellular location">
    <subcellularLocation>
        <location evidence="1">Membrane</location>
    </subcellularLocation>
</comment>
<dbReference type="SUPFAM" id="SSF48726">
    <property type="entry name" value="Immunoglobulin"/>
    <property type="match status" value="2"/>
</dbReference>
<dbReference type="InterPro" id="IPR036179">
    <property type="entry name" value="Ig-like_dom_sf"/>
</dbReference>
<dbReference type="PANTHER" id="PTHR24100">
    <property type="entry name" value="BUTYROPHILIN"/>
    <property type="match status" value="1"/>
</dbReference>
<dbReference type="GO" id="GO:0005102">
    <property type="term" value="F:signaling receptor binding"/>
    <property type="evidence" value="ECO:0007669"/>
    <property type="project" value="TreeGrafter"/>
</dbReference>
<evidence type="ECO:0000256" key="2">
    <source>
        <dbReference type="ARBA" id="ARBA00023136"/>
    </source>
</evidence>
<accession>A0AAV1QLV6</accession>
<dbReference type="InterPro" id="IPR050504">
    <property type="entry name" value="IgSF_BTN/MOG"/>
</dbReference>
<feature type="signal peptide" evidence="4">
    <location>
        <begin position="1"/>
        <end position="30"/>
    </location>
</feature>
<evidence type="ECO:0000259" key="5">
    <source>
        <dbReference type="PROSITE" id="PS50835"/>
    </source>
</evidence>
<sequence length="239" mass="26732">MFDLQVTQTAMELLPLVCVSLLTWSGTTFAAENEPKVITVEEGKDVILHCSLSTEDITLKLFEWKKDGQRRVYLYDGSLHHDFIRGQDPQFIGRVSHFPDELKSGNASITIKSTKVADSGNYTCEFPDLQPEQIFHIKLVVVGAAPEPSITILDETKEGVLLQCAVRGVYPKPEVEWQDSEGKIIPAEDPQVSERGGRFDVILRTTVNKASRFRCVATQKEISHTIHAETYVPFKGEGL</sequence>
<dbReference type="InterPro" id="IPR003599">
    <property type="entry name" value="Ig_sub"/>
</dbReference>
<dbReference type="InterPro" id="IPR013106">
    <property type="entry name" value="Ig_V-set"/>
</dbReference>
<keyword evidence="3" id="KW-0393">Immunoglobulin domain</keyword>
<evidence type="ECO:0000313" key="6">
    <source>
        <dbReference type="EMBL" id="CAK6984564.1"/>
    </source>
</evidence>
<dbReference type="InterPro" id="IPR013783">
    <property type="entry name" value="Ig-like_fold"/>
</dbReference>
<evidence type="ECO:0000313" key="7">
    <source>
        <dbReference type="Proteomes" id="UP001314229"/>
    </source>
</evidence>
<evidence type="ECO:0000256" key="3">
    <source>
        <dbReference type="ARBA" id="ARBA00023319"/>
    </source>
</evidence>
<feature type="domain" description="Ig-like" evidence="5">
    <location>
        <begin position="148"/>
        <end position="227"/>
    </location>
</feature>
<keyword evidence="2" id="KW-0472">Membrane</keyword>
<dbReference type="GO" id="GO:0009897">
    <property type="term" value="C:external side of plasma membrane"/>
    <property type="evidence" value="ECO:0007669"/>
    <property type="project" value="TreeGrafter"/>
</dbReference>
<protein>
    <submittedName>
        <fullName evidence="6">Butyrophilin-like protein 1</fullName>
    </submittedName>
</protein>
<dbReference type="AlphaFoldDB" id="A0AAV1QLV6"/>
<feature type="chain" id="PRO_5043404685" evidence="4">
    <location>
        <begin position="31"/>
        <end position="239"/>
    </location>
</feature>
<reference evidence="6 7" key="1">
    <citation type="submission" date="2024-01" db="EMBL/GenBank/DDBJ databases">
        <authorList>
            <person name="Alioto T."/>
            <person name="Alioto T."/>
            <person name="Gomez Garrido J."/>
        </authorList>
    </citation>
    <scope>NUCLEOTIDE SEQUENCE [LARGE SCALE GENOMIC DNA]</scope>
</reference>
<feature type="domain" description="Ig-like" evidence="5">
    <location>
        <begin position="15"/>
        <end position="124"/>
    </location>
</feature>
<dbReference type="GO" id="GO:0001817">
    <property type="term" value="P:regulation of cytokine production"/>
    <property type="evidence" value="ECO:0007669"/>
    <property type="project" value="TreeGrafter"/>
</dbReference>
<dbReference type="Pfam" id="PF07686">
    <property type="entry name" value="V-set"/>
    <property type="match status" value="1"/>
</dbReference>
<dbReference type="InterPro" id="IPR007110">
    <property type="entry name" value="Ig-like_dom"/>
</dbReference>